<dbReference type="EC" id="2.3.1.199" evidence="10"/>
<evidence type="ECO:0000313" key="12">
    <source>
        <dbReference type="Proteomes" id="UP000887116"/>
    </source>
</evidence>
<dbReference type="GO" id="GO:0009922">
    <property type="term" value="F:fatty acid elongase activity"/>
    <property type="evidence" value="ECO:0007669"/>
    <property type="project" value="UniProtKB-EC"/>
</dbReference>
<reference evidence="11" key="1">
    <citation type="submission" date="2020-07" db="EMBL/GenBank/DDBJ databases">
        <title>Multicomponent nature underlies the extraordinary mechanical properties of spider dragline silk.</title>
        <authorList>
            <person name="Kono N."/>
            <person name="Nakamura H."/>
            <person name="Mori M."/>
            <person name="Yoshida Y."/>
            <person name="Ohtoshi R."/>
            <person name="Malay A.D."/>
            <person name="Moran D.A.P."/>
            <person name="Tomita M."/>
            <person name="Numata K."/>
            <person name="Arakawa K."/>
        </authorList>
    </citation>
    <scope>NUCLEOTIDE SEQUENCE</scope>
</reference>
<keyword evidence="8 10" id="KW-0472">Membrane</keyword>
<comment type="catalytic activity">
    <reaction evidence="10">
        <text>a very-long-chain acyl-CoA + malonyl-CoA + H(+) = a very-long-chain 3-oxoacyl-CoA + CO2 + CoA</text>
        <dbReference type="Rhea" id="RHEA:32727"/>
        <dbReference type="ChEBI" id="CHEBI:15378"/>
        <dbReference type="ChEBI" id="CHEBI:16526"/>
        <dbReference type="ChEBI" id="CHEBI:57287"/>
        <dbReference type="ChEBI" id="CHEBI:57384"/>
        <dbReference type="ChEBI" id="CHEBI:90725"/>
        <dbReference type="ChEBI" id="CHEBI:90736"/>
        <dbReference type="EC" id="2.3.1.199"/>
    </reaction>
</comment>
<dbReference type="GO" id="GO:0005789">
    <property type="term" value="C:endoplasmic reticulum membrane"/>
    <property type="evidence" value="ECO:0007669"/>
    <property type="project" value="TreeGrafter"/>
</dbReference>
<keyword evidence="12" id="KW-1185">Reference proteome</keyword>
<dbReference type="GO" id="GO:0030148">
    <property type="term" value="P:sphingolipid biosynthetic process"/>
    <property type="evidence" value="ECO:0007669"/>
    <property type="project" value="TreeGrafter"/>
</dbReference>
<keyword evidence="3 10" id="KW-0808">Transferase</keyword>
<comment type="caution">
    <text evidence="11">The sequence shown here is derived from an EMBL/GenBank/DDBJ whole genome shotgun (WGS) entry which is preliminary data.</text>
</comment>
<accession>A0A8X6LG29</accession>
<name>A0A8X6LG29_TRICU</name>
<comment type="subcellular location">
    <subcellularLocation>
        <location evidence="1">Membrane</location>
        <topology evidence="1">Multi-pass membrane protein</topology>
    </subcellularLocation>
</comment>
<feature type="transmembrane region" description="Helical" evidence="10">
    <location>
        <begin position="115"/>
        <end position="131"/>
    </location>
</feature>
<comment type="similarity">
    <text evidence="10">Belongs to the ELO family.</text>
</comment>
<dbReference type="Pfam" id="PF01151">
    <property type="entry name" value="ELO"/>
    <property type="match status" value="1"/>
</dbReference>
<evidence type="ECO:0000256" key="9">
    <source>
        <dbReference type="ARBA" id="ARBA00023160"/>
    </source>
</evidence>
<comment type="caution">
    <text evidence="10">Lacks conserved residue(s) required for the propagation of feature annotation.</text>
</comment>
<evidence type="ECO:0000256" key="4">
    <source>
        <dbReference type="ARBA" id="ARBA00022692"/>
    </source>
</evidence>
<evidence type="ECO:0000256" key="7">
    <source>
        <dbReference type="ARBA" id="ARBA00023098"/>
    </source>
</evidence>
<sequence>MNDSSVDSLSAMTLVALMKETLESGDPIIRSWFLVDSYYLPFLCSLMYVLAVKRVGPSLMENRKPFDLRYVMIAYNFLIVFTYISCLLLLCYFFLTTDAYKGICAPTVVTLDHYTYWATTAGWVIYILKYVEYCDT</sequence>
<dbReference type="GO" id="GO:0042761">
    <property type="term" value="P:very long-chain fatty acid biosynthetic process"/>
    <property type="evidence" value="ECO:0007669"/>
    <property type="project" value="TreeGrafter"/>
</dbReference>
<dbReference type="EMBL" id="BMAO01006558">
    <property type="protein sequence ID" value="GFR09521.1"/>
    <property type="molecule type" value="Genomic_DNA"/>
</dbReference>
<evidence type="ECO:0000256" key="5">
    <source>
        <dbReference type="ARBA" id="ARBA00022832"/>
    </source>
</evidence>
<dbReference type="AlphaFoldDB" id="A0A8X6LG29"/>
<evidence type="ECO:0000256" key="6">
    <source>
        <dbReference type="ARBA" id="ARBA00022989"/>
    </source>
</evidence>
<keyword evidence="7 10" id="KW-0443">Lipid metabolism</keyword>
<dbReference type="PANTHER" id="PTHR11157:SF126">
    <property type="entry name" value="ELONGATION OF VERY LONG CHAIN FATTY ACIDS PROTEIN"/>
    <property type="match status" value="1"/>
</dbReference>
<keyword evidence="5 10" id="KW-0276">Fatty acid metabolism</keyword>
<feature type="transmembrane region" description="Helical" evidence="10">
    <location>
        <begin position="73"/>
        <end position="95"/>
    </location>
</feature>
<dbReference type="GO" id="GO:0034625">
    <property type="term" value="P:fatty acid elongation, monounsaturated fatty acid"/>
    <property type="evidence" value="ECO:0007669"/>
    <property type="project" value="TreeGrafter"/>
</dbReference>
<dbReference type="Proteomes" id="UP000887116">
    <property type="component" value="Unassembled WGS sequence"/>
</dbReference>
<proteinExistence type="inferred from homology"/>
<keyword evidence="2 10" id="KW-0444">Lipid biosynthesis</keyword>
<evidence type="ECO:0000256" key="3">
    <source>
        <dbReference type="ARBA" id="ARBA00022679"/>
    </source>
</evidence>
<keyword evidence="4 10" id="KW-0812">Transmembrane</keyword>
<keyword evidence="9 10" id="KW-0275">Fatty acid biosynthesis</keyword>
<evidence type="ECO:0000256" key="2">
    <source>
        <dbReference type="ARBA" id="ARBA00022516"/>
    </source>
</evidence>
<evidence type="ECO:0000256" key="1">
    <source>
        <dbReference type="ARBA" id="ARBA00004141"/>
    </source>
</evidence>
<feature type="transmembrane region" description="Helical" evidence="10">
    <location>
        <begin position="32"/>
        <end position="52"/>
    </location>
</feature>
<evidence type="ECO:0000313" key="11">
    <source>
        <dbReference type="EMBL" id="GFR09521.1"/>
    </source>
</evidence>
<protein>
    <recommendedName>
        <fullName evidence="10">Elongation of very long chain fatty acids protein</fullName>
        <ecNumber evidence="10">2.3.1.199</ecNumber>
    </recommendedName>
    <alternativeName>
        <fullName evidence="10">Very-long-chain 3-oxoacyl-CoA synthase</fullName>
    </alternativeName>
</protein>
<dbReference type="OrthoDB" id="6772918at2759"/>
<dbReference type="GO" id="GO:0034626">
    <property type="term" value="P:fatty acid elongation, polyunsaturated fatty acid"/>
    <property type="evidence" value="ECO:0007669"/>
    <property type="project" value="TreeGrafter"/>
</dbReference>
<organism evidence="11 12">
    <name type="scientific">Trichonephila clavata</name>
    <name type="common">Joro spider</name>
    <name type="synonym">Nephila clavata</name>
    <dbReference type="NCBI Taxonomy" id="2740835"/>
    <lineage>
        <taxon>Eukaryota</taxon>
        <taxon>Metazoa</taxon>
        <taxon>Ecdysozoa</taxon>
        <taxon>Arthropoda</taxon>
        <taxon>Chelicerata</taxon>
        <taxon>Arachnida</taxon>
        <taxon>Araneae</taxon>
        <taxon>Araneomorphae</taxon>
        <taxon>Entelegynae</taxon>
        <taxon>Araneoidea</taxon>
        <taxon>Nephilidae</taxon>
        <taxon>Trichonephila</taxon>
    </lineage>
</organism>
<gene>
    <name evidence="11" type="primary">NCL1_14139</name>
    <name evidence="11" type="ORF">TNCT_672861</name>
</gene>
<dbReference type="GO" id="GO:0019367">
    <property type="term" value="P:fatty acid elongation, saturated fatty acid"/>
    <property type="evidence" value="ECO:0007669"/>
    <property type="project" value="TreeGrafter"/>
</dbReference>
<keyword evidence="6 10" id="KW-1133">Transmembrane helix</keyword>
<dbReference type="InterPro" id="IPR002076">
    <property type="entry name" value="ELO_fam"/>
</dbReference>
<evidence type="ECO:0000256" key="10">
    <source>
        <dbReference type="RuleBase" id="RU361115"/>
    </source>
</evidence>
<dbReference type="PANTHER" id="PTHR11157">
    <property type="entry name" value="FATTY ACID ACYL TRANSFERASE-RELATED"/>
    <property type="match status" value="1"/>
</dbReference>
<feature type="non-terminal residue" evidence="11">
    <location>
        <position position="1"/>
    </location>
</feature>
<evidence type="ECO:0000256" key="8">
    <source>
        <dbReference type="ARBA" id="ARBA00023136"/>
    </source>
</evidence>